<comment type="caution">
    <text evidence="2">The sequence shown here is derived from an EMBL/GenBank/DDBJ whole genome shotgun (WGS) entry which is preliminary data.</text>
</comment>
<reference evidence="2 3" key="1">
    <citation type="submission" date="2023-10" db="EMBL/GenBank/DDBJ databases">
        <title>Genome-Wide Identification Analysis in wild type Solanum Pinnatisectum Reveals Some Genes Defensing Phytophthora Infestans.</title>
        <authorList>
            <person name="Sun C."/>
        </authorList>
    </citation>
    <scope>NUCLEOTIDE SEQUENCE [LARGE SCALE GENOMIC DNA]</scope>
    <source>
        <strain evidence="2">LQN</strain>
        <tissue evidence="2">Leaf</tissue>
    </source>
</reference>
<feature type="region of interest" description="Disordered" evidence="1">
    <location>
        <begin position="216"/>
        <end position="258"/>
    </location>
</feature>
<name>A0AAV9K163_9SOLN</name>
<protein>
    <submittedName>
        <fullName evidence="2">Uncharacterized protein</fullName>
    </submittedName>
</protein>
<accession>A0AAV9K163</accession>
<evidence type="ECO:0000313" key="3">
    <source>
        <dbReference type="Proteomes" id="UP001311915"/>
    </source>
</evidence>
<dbReference type="Proteomes" id="UP001311915">
    <property type="component" value="Unassembled WGS sequence"/>
</dbReference>
<evidence type="ECO:0000313" key="2">
    <source>
        <dbReference type="EMBL" id="KAK4706914.1"/>
    </source>
</evidence>
<feature type="compositionally biased region" description="Basic and acidic residues" evidence="1">
    <location>
        <begin position="239"/>
        <end position="258"/>
    </location>
</feature>
<keyword evidence="3" id="KW-1185">Reference proteome</keyword>
<dbReference type="AlphaFoldDB" id="A0AAV9K163"/>
<proteinExistence type="predicted"/>
<organism evidence="2 3">
    <name type="scientific">Solanum pinnatisectum</name>
    <name type="common">tansyleaf nightshade</name>
    <dbReference type="NCBI Taxonomy" id="50273"/>
    <lineage>
        <taxon>Eukaryota</taxon>
        <taxon>Viridiplantae</taxon>
        <taxon>Streptophyta</taxon>
        <taxon>Embryophyta</taxon>
        <taxon>Tracheophyta</taxon>
        <taxon>Spermatophyta</taxon>
        <taxon>Magnoliopsida</taxon>
        <taxon>eudicotyledons</taxon>
        <taxon>Gunneridae</taxon>
        <taxon>Pentapetalae</taxon>
        <taxon>asterids</taxon>
        <taxon>lamiids</taxon>
        <taxon>Solanales</taxon>
        <taxon>Solanaceae</taxon>
        <taxon>Solanoideae</taxon>
        <taxon>Solaneae</taxon>
        <taxon>Solanum</taxon>
    </lineage>
</organism>
<dbReference type="EMBL" id="JAWPEI010000041">
    <property type="protein sequence ID" value="KAK4706914.1"/>
    <property type="molecule type" value="Genomic_DNA"/>
</dbReference>
<evidence type="ECO:0000256" key="1">
    <source>
        <dbReference type="SAM" id="MobiDB-lite"/>
    </source>
</evidence>
<gene>
    <name evidence="2" type="ORF">R3W88_033534</name>
</gene>
<sequence length="258" mass="29017">MNAVDSNKGLPTVPLKKPRRFIRNTDKEVTTASMELGKNVIVINNSFNALNEEQDEGEKNKRGGGGNEYKRVDYKFFLQKYKHRVMKSNNVLPSQEPKDLAKALEAEALDKALVIHKNHHVLHGDGLGGHDVVVLDMVEFEEDPILCSEEVVNMYISTNREKLLTCCSLGSQEQVHNVRSVREVHNAVVNFSGVIKQNQQQNGLVIDRDEVENQSDHAQVVNNAGGSPQGKSKKKKSKPQGEKYTRTNPMRFDRAMLK</sequence>